<evidence type="ECO:0000313" key="3">
    <source>
        <dbReference type="EMBL" id="MBA5761000.1"/>
    </source>
</evidence>
<feature type="compositionally biased region" description="Basic and acidic residues" evidence="1">
    <location>
        <begin position="34"/>
        <end position="46"/>
    </location>
</feature>
<accession>A0A7W2FMT8</accession>
<protein>
    <submittedName>
        <fullName evidence="3">Uncharacterized protein</fullName>
    </submittedName>
</protein>
<comment type="caution">
    <text evidence="3">The sequence shown here is derived from an EMBL/GenBank/DDBJ whole genome shotgun (WGS) entry which is preliminary data.</text>
</comment>
<feature type="transmembrane region" description="Helical" evidence="2">
    <location>
        <begin position="77"/>
        <end position="95"/>
    </location>
</feature>
<evidence type="ECO:0000313" key="4">
    <source>
        <dbReference type="Proteomes" id="UP000571701"/>
    </source>
</evidence>
<dbReference type="AlphaFoldDB" id="A0A7W2FMT8"/>
<keyword evidence="4" id="KW-1185">Reference proteome</keyword>
<organism evidence="3 4">
    <name type="scientific">Vibrio marinisediminis</name>
    <dbReference type="NCBI Taxonomy" id="2758441"/>
    <lineage>
        <taxon>Bacteria</taxon>
        <taxon>Pseudomonadati</taxon>
        <taxon>Pseudomonadota</taxon>
        <taxon>Gammaproteobacteria</taxon>
        <taxon>Vibrionales</taxon>
        <taxon>Vibrionaceae</taxon>
        <taxon>Vibrio</taxon>
    </lineage>
</organism>
<feature type="compositionally biased region" description="Basic and acidic residues" evidence="1">
    <location>
        <begin position="1"/>
        <end position="12"/>
    </location>
</feature>
<evidence type="ECO:0000256" key="1">
    <source>
        <dbReference type="SAM" id="MobiDB-lite"/>
    </source>
</evidence>
<name>A0A7W2FMT8_9VIBR</name>
<sequence>MAVGSRKTDSNARYDPSQDFTPDQLRRFGNVANRAERDREQRERQQKLYSPDLIESAKRNALKPVVKAKNDKEVKSLRYAVWLSVALVFLLWLMYMTG</sequence>
<gene>
    <name evidence="3" type="ORF">H2O73_01495</name>
</gene>
<evidence type="ECO:0000256" key="2">
    <source>
        <dbReference type="SAM" id="Phobius"/>
    </source>
</evidence>
<dbReference type="Proteomes" id="UP000571701">
    <property type="component" value="Unassembled WGS sequence"/>
</dbReference>
<reference evidence="3 4" key="1">
    <citation type="submission" date="2020-07" db="EMBL/GenBank/DDBJ databases">
        <title>Vibrio marinisediminis sp. nov., isolated from marine sediment.</title>
        <authorList>
            <person name="Ji X."/>
        </authorList>
    </citation>
    <scope>NUCLEOTIDE SEQUENCE [LARGE SCALE GENOMIC DNA]</scope>
    <source>
        <strain evidence="3 4">404</strain>
    </source>
</reference>
<feature type="region of interest" description="Disordered" evidence="1">
    <location>
        <begin position="1"/>
        <end position="50"/>
    </location>
</feature>
<keyword evidence="2" id="KW-1133">Transmembrane helix</keyword>
<dbReference type="EMBL" id="JACFYF010000001">
    <property type="protein sequence ID" value="MBA5761000.1"/>
    <property type="molecule type" value="Genomic_DNA"/>
</dbReference>
<keyword evidence="2" id="KW-0812">Transmembrane</keyword>
<dbReference type="RefSeq" id="WP_182105821.1">
    <property type="nucleotide sequence ID" value="NZ_JACFYF010000001.1"/>
</dbReference>
<keyword evidence="2" id="KW-0472">Membrane</keyword>
<proteinExistence type="predicted"/>